<evidence type="ECO:0000256" key="1">
    <source>
        <dbReference type="SAM" id="MobiDB-lite"/>
    </source>
</evidence>
<dbReference type="EnsemblPlants" id="OMERI05G23930.1">
    <property type="protein sequence ID" value="OMERI05G23930.1"/>
    <property type="gene ID" value="OMERI05G23930"/>
</dbReference>
<feature type="compositionally biased region" description="Pro residues" evidence="1">
    <location>
        <begin position="61"/>
        <end position="76"/>
    </location>
</feature>
<dbReference type="Gramene" id="OMERI05G23930.1">
    <property type="protein sequence ID" value="OMERI05G23930.1"/>
    <property type="gene ID" value="OMERI05G23930"/>
</dbReference>
<protein>
    <submittedName>
        <fullName evidence="2">Uncharacterized protein</fullName>
    </submittedName>
</protein>
<evidence type="ECO:0000313" key="2">
    <source>
        <dbReference type="EnsemblPlants" id="OMERI05G23930.1"/>
    </source>
</evidence>
<dbReference type="AlphaFoldDB" id="A0A0E0DV87"/>
<reference evidence="2" key="2">
    <citation type="submission" date="2018-05" db="EMBL/GenBank/DDBJ databases">
        <title>OmerRS3 (Oryza meridionalis Reference Sequence Version 3).</title>
        <authorList>
            <person name="Zhang J."/>
            <person name="Kudrna D."/>
            <person name="Lee S."/>
            <person name="Talag J."/>
            <person name="Welchert J."/>
            <person name="Wing R.A."/>
        </authorList>
    </citation>
    <scope>NUCLEOTIDE SEQUENCE [LARGE SCALE GENOMIC DNA]</scope>
    <source>
        <strain evidence="2">cv. OR44</strain>
    </source>
</reference>
<keyword evidence="3" id="KW-1185">Reference proteome</keyword>
<dbReference type="Proteomes" id="UP000008021">
    <property type="component" value="Chromosome 5"/>
</dbReference>
<proteinExistence type="predicted"/>
<feature type="region of interest" description="Disordered" evidence="1">
    <location>
        <begin position="113"/>
        <end position="154"/>
    </location>
</feature>
<dbReference type="HOGENOM" id="CLU_795413_0_0_1"/>
<feature type="compositionally biased region" description="Polar residues" evidence="1">
    <location>
        <begin position="141"/>
        <end position="154"/>
    </location>
</feature>
<name>A0A0E0DV87_9ORYZ</name>
<reference evidence="2" key="1">
    <citation type="submission" date="2015-04" db="UniProtKB">
        <authorList>
            <consortium name="EnsemblPlants"/>
        </authorList>
    </citation>
    <scope>IDENTIFICATION</scope>
</reference>
<sequence>MGPTYQGVHISTFPFSSNSLPSTFPLLSWCAMKSVLLTHAARYQGACATRCATASLTGSSAPPPSTSTPPTGPTPTSPRLQLLVLPLVAATRHENKSCGGRLTIRRRTHLRSDEWEDGGGNHKCYGERDGGPHLAKRRPATISSKPQATGTPLSLSSVNSIDLLRLPPSLTGIPVDAKIRCRLRWIRKSKVKTVHPFVAAKERRTPPSPWTRPRRCLELPLPSVVVELPLGSLLPRLAGCDSGVGTGPNGELRYPSGATGGGRVPLLRHKYMLQQLRRHAAEAGEPLLGLSGPRDSPDACGFFKDDGILPARRPCAKKREKLEEGKEMTWHPNMWGYSTVTSDQNHPRT</sequence>
<dbReference type="InterPro" id="IPR017853">
    <property type="entry name" value="GH"/>
</dbReference>
<dbReference type="Gene3D" id="3.20.20.80">
    <property type="entry name" value="Glycosidases"/>
    <property type="match status" value="1"/>
</dbReference>
<accession>A0A0E0DV87</accession>
<feature type="region of interest" description="Disordered" evidence="1">
    <location>
        <begin position="55"/>
        <end position="78"/>
    </location>
</feature>
<dbReference type="SUPFAM" id="SSF51445">
    <property type="entry name" value="(Trans)glycosidases"/>
    <property type="match status" value="1"/>
</dbReference>
<evidence type="ECO:0000313" key="3">
    <source>
        <dbReference type="Proteomes" id="UP000008021"/>
    </source>
</evidence>
<organism evidence="2">
    <name type="scientific">Oryza meridionalis</name>
    <dbReference type="NCBI Taxonomy" id="40149"/>
    <lineage>
        <taxon>Eukaryota</taxon>
        <taxon>Viridiplantae</taxon>
        <taxon>Streptophyta</taxon>
        <taxon>Embryophyta</taxon>
        <taxon>Tracheophyta</taxon>
        <taxon>Spermatophyta</taxon>
        <taxon>Magnoliopsida</taxon>
        <taxon>Liliopsida</taxon>
        <taxon>Poales</taxon>
        <taxon>Poaceae</taxon>
        <taxon>BOP clade</taxon>
        <taxon>Oryzoideae</taxon>
        <taxon>Oryzeae</taxon>
        <taxon>Oryzinae</taxon>
        <taxon>Oryza</taxon>
    </lineage>
</organism>